<feature type="domain" description="PPM-type phosphatase" evidence="1">
    <location>
        <begin position="7"/>
        <end position="247"/>
    </location>
</feature>
<sequence>MREDLAVTSYATAQRPGDRDFQCDATAVCTGSDGTRSYALLDGVGDTPAVRSWARAAARRLARAAAGHGDAEVGLRAEYDHYAADPARTAGHDLPCAAAVVAVHVPGGLFSLAWSGDARAYLLLDGHLRLLTEDHNARRAYDGGDRNLITACLGEARSEEKTERLWGHPAIEYLRGPARPGPAGLGWLLLASDGAYEPHEDADHDLAGYLTGDPHTAAEGLVDDAVRRAHELHDPYADNATALVARITC</sequence>
<dbReference type="Gene3D" id="3.60.40.10">
    <property type="entry name" value="PPM-type phosphatase domain"/>
    <property type="match status" value="1"/>
</dbReference>
<reference evidence="2 3" key="1">
    <citation type="submission" date="2024-10" db="EMBL/GenBank/DDBJ databases">
        <title>The Natural Products Discovery Center: Release of the First 8490 Sequenced Strains for Exploring Actinobacteria Biosynthetic Diversity.</title>
        <authorList>
            <person name="Kalkreuter E."/>
            <person name="Kautsar S.A."/>
            <person name="Yang D."/>
            <person name="Bader C.D."/>
            <person name="Teijaro C.N."/>
            <person name="Fluegel L."/>
            <person name="Davis C.M."/>
            <person name="Simpson J.R."/>
            <person name="Lauterbach L."/>
            <person name="Steele A.D."/>
            <person name="Gui C."/>
            <person name="Meng S."/>
            <person name="Li G."/>
            <person name="Viehrig K."/>
            <person name="Ye F."/>
            <person name="Su P."/>
            <person name="Kiefer A.F."/>
            <person name="Nichols A."/>
            <person name="Cepeda A.J."/>
            <person name="Yan W."/>
            <person name="Fan B."/>
            <person name="Jiang Y."/>
            <person name="Adhikari A."/>
            <person name="Zheng C.-J."/>
            <person name="Schuster L."/>
            <person name="Cowan T.M."/>
            <person name="Smanski M.J."/>
            <person name="Chevrette M.G."/>
            <person name="De Carvalho L.P.S."/>
            <person name="Shen B."/>
        </authorList>
    </citation>
    <scope>NUCLEOTIDE SEQUENCE [LARGE SCALE GENOMIC DNA]</scope>
    <source>
        <strain evidence="2 3">NPDC048320</strain>
    </source>
</reference>
<name>A0ABW7BBI4_9ACTN</name>
<dbReference type="RefSeq" id="WP_392819120.1">
    <property type="nucleotide sequence ID" value="NZ_JBICYV010000010.1"/>
</dbReference>
<evidence type="ECO:0000259" key="1">
    <source>
        <dbReference type="PROSITE" id="PS51746"/>
    </source>
</evidence>
<accession>A0ABW7BBI4</accession>
<comment type="caution">
    <text evidence="2">The sequence shown here is derived from an EMBL/GenBank/DDBJ whole genome shotgun (WGS) entry which is preliminary data.</text>
</comment>
<keyword evidence="3" id="KW-1185">Reference proteome</keyword>
<protein>
    <recommendedName>
        <fullName evidence="1">PPM-type phosphatase domain-containing protein</fullName>
    </recommendedName>
</protein>
<evidence type="ECO:0000313" key="3">
    <source>
        <dbReference type="Proteomes" id="UP001604267"/>
    </source>
</evidence>
<gene>
    <name evidence="2" type="ORF">ACGFZB_21675</name>
</gene>
<dbReference type="SUPFAM" id="SSF81606">
    <property type="entry name" value="PP2C-like"/>
    <property type="match status" value="1"/>
</dbReference>
<dbReference type="InterPro" id="IPR001932">
    <property type="entry name" value="PPM-type_phosphatase-like_dom"/>
</dbReference>
<dbReference type="PROSITE" id="PS51746">
    <property type="entry name" value="PPM_2"/>
    <property type="match status" value="1"/>
</dbReference>
<dbReference type="SMART" id="SM00332">
    <property type="entry name" value="PP2Cc"/>
    <property type="match status" value="1"/>
</dbReference>
<dbReference type="Proteomes" id="UP001604267">
    <property type="component" value="Unassembled WGS sequence"/>
</dbReference>
<organism evidence="2 3">
    <name type="scientific">Streptomyces cinerochromogenes</name>
    <dbReference type="NCBI Taxonomy" id="66422"/>
    <lineage>
        <taxon>Bacteria</taxon>
        <taxon>Bacillati</taxon>
        <taxon>Actinomycetota</taxon>
        <taxon>Actinomycetes</taxon>
        <taxon>Kitasatosporales</taxon>
        <taxon>Streptomycetaceae</taxon>
        <taxon>Streptomyces</taxon>
    </lineage>
</organism>
<evidence type="ECO:0000313" key="2">
    <source>
        <dbReference type="EMBL" id="MFG3013026.1"/>
    </source>
</evidence>
<dbReference type="EMBL" id="JBICYV010000010">
    <property type="protein sequence ID" value="MFG3013026.1"/>
    <property type="molecule type" value="Genomic_DNA"/>
</dbReference>
<dbReference type="InterPro" id="IPR036457">
    <property type="entry name" value="PPM-type-like_dom_sf"/>
</dbReference>
<proteinExistence type="predicted"/>